<dbReference type="SMART" id="SM00998">
    <property type="entry name" value="ADSL_C"/>
    <property type="match status" value="1"/>
</dbReference>
<dbReference type="InterPro" id="IPR004769">
    <property type="entry name" value="Pur_lyase"/>
</dbReference>
<dbReference type="UniPathway" id="UPA00074">
    <property type="reaction ID" value="UER00132"/>
</dbReference>
<dbReference type="InterPro" id="IPR020557">
    <property type="entry name" value="Fumarate_lyase_CS"/>
</dbReference>
<dbReference type="PANTHER" id="PTHR43172:SF1">
    <property type="entry name" value="ADENYLOSUCCINATE LYASE"/>
    <property type="match status" value="1"/>
</dbReference>
<dbReference type="Pfam" id="PF10397">
    <property type="entry name" value="ADSL_C"/>
    <property type="match status" value="1"/>
</dbReference>
<dbReference type="PROSITE" id="PS00163">
    <property type="entry name" value="FUMARATE_LYASES"/>
    <property type="match status" value="1"/>
</dbReference>
<protein>
    <submittedName>
        <fullName evidence="3">Adenylosuccinate lyase</fullName>
    </submittedName>
</protein>
<dbReference type="UniPathway" id="UPA00075">
    <property type="reaction ID" value="UER00336"/>
</dbReference>
<dbReference type="NCBIfam" id="TIGR00928">
    <property type="entry name" value="purB"/>
    <property type="match status" value="1"/>
</dbReference>
<evidence type="ECO:0000313" key="4">
    <source>
        <dbReference type="Proteomes" id="UP000288843"/>
    </source>
</evidence>
<accession>A0A443VF95</accession>
<dbReference type="EMBL" id="QKOX01000042">
    <property type="protein sequence ID" value="RWT16110.1"/>
    <property type="molecule type" value="Genomic_DNA"/>
</dbReference>
<name>A0A443VF95_RAOPL</name>
<gene>
    <name evidence="3" type="ORF">DN603_26900</name>
</gene>
<dbReference type="PRINTS" id="PR00149">
    <property type="entry name" value="FUMRATELYASE"/>
</dbReference>
<dbReference type="Gene3D" id="1.10.40.30">
    <property type="entry name" value="Fumarase/aspartase (C-terminal domain)"/>
    <property type="match status" value="1"/>
</dbReference>
<dbReference type="Gene3D" id="1.20.200.10">
    <property type="entry name" value="Fumarase/aspartase (Central domain)"/>
    <property type="match status" value="1"/>
</dbReference>
<evidence type="ECO:0000313" key="3">
    <source>
        <dbReference type="EMBL" id="RWT16110.1"/>
    </source>
</evidence>
<evidence type="ECO:0000256" key="1">
    <source>
        <dbReference type="ARBA" id="ARBA00023239"/>
    </source>
</evidence>
<dbReference type="PRINTS" id="PR00145">
    <property type="entry name" value="ARGSUCLYASE"/>
</dbReference>
<dbReference type="PANTHER" id="PTHR43172">
    <property type="entry name" value="ADENYLOSUCCINATE LYASE"/>
    <property type="match status" value="1"/>
</dbReference>
<reference evidence="3 4" key="1">
    <citation type="submission" date="2018-06" db="EMBL/GenBank/DDBJ databases">
        <title>Carbapenemase-producing Enterobacteriaceae present in wastewater treatment plant effluent and nearby surface waters in the US.</title>
        <authorList>
            <person name="Mathys D.A."/>
            <person name="Mollenkopf D.F."/>
            <person name="Feicht S.M."/>
            <person name="Adams R.J."/>
            <person name="Albers A.L."/>
            <person name="Stuever D.M."/>
            <person name="Daniels J.B."/>
            <person name="Wittum T.E."/>
        </authorList>
    </citation>
    <scope>NUCLEOTIDE SEQUENCE [LARGE SCALE GENOMIC DNA]</scope>
    <source>
        <strain evidence="3 4">GEO_47_Down_B</strain>
    </source>
</reference>
<evidence type="ECO:0000259" key="2">
    <source>
        <dbReference type="SMART" id="SM00998"/>
    </source>
</evidence>
<dbReference type="Proteomes" id="UP000288843">
    <property type="component" value="Unassembled WGS sequence"/>
</dbReference>
<sequence length="460" mass="50176">MAAHPIDFLLLGNNFGTAEMREIWSEKNRLTQQIHVEVALALAEGELGVIPEQAALAIGELADADKLSIAAIAASGAQMKHSLMPVLTALQQQCGAAGEYIHYGVTTQDIVDTATVLQLKQTLDVVARDSIAVANELKKLAREHQYTLMVGRTHGMQALPTTFGFKVAVWLDEFIRHLDRLAAIRPRLLTGNLSGAIGTYAALGELGPEVERRALMRLGLNSPTISWQSARDRFSEYASLAALISGTLGKIGNELYNLMRTEINEIEEPFSAGKIGSTTMPHKRNPAAIEGLASLTAPLLHSVALIQQSMHVEHERDAMSWRAEWIALPEISVYLSAQLQNAHAILSGLTVNKTRMAANLQMQDGLLLSEKVMFEAGRKLGKQTAHRLVYDCSMQAFEQQLSFKTVLLAHPVLAASISEEDLQSWLDPANYIGCAPQKVDEVIRCAEQSGHLSPAETHAL</sequence>
<dbReference type="RefSeq" id="WP_128320257.1">
    <property type="nucleotide sequence ID" value="NZ_QKOX01000042.1"/>
</dbReference>
<organism evidence="3 4">
    <name type="scientific">Raoultella planticola</name>
    <name type="common">Klebsiella planticola</name>
    <dbReference type="NCBI Taxonomy" id="575"/>
    <lineage>
        <taxon>Bacteria</taxon>
        <taxon>Pseudomonadati</taxon>
        <taxon>Pseudomonadota</taxon>
        <taxon>Gammaproteobacteria</taxon>
        <taxon>Enterobacterales</taxon>
        <taxon>Enterobacteriaceae</taxon>
        <taxon>Klebsiella/Raoultella group</taxon>
        <taxon>Raoultella</taxon>
    </lineage>
</organism>
<comment type="caution">
    <text evidence="3">The sequence shown here is derived from an EMBL/GenBank/DDBJ whole genome shotgun (WGS) entry which is preliminary data.</text>
</comment>
<dbReference type="AlphaFoldDB" id="A0A443VF95"/>
<dbReference type="CDD" id="cd01597">
    <property type="entry name" value="pCLME"/>
    <property type="match status" value="1"/>
</dbReference>
<keyword evidence="1 3" id="KW-0456">Lyase</keyword>
<dbReference type="GO" id="GO:0044208">
    <property type="term" value="P:'de novo' AMP biosynthetic process"/>
    <property type="evidence" value="ECO:0007669"/>
    <property type="project" value="UniProtKB-UniPathway"/>
</dbReference>
<feature type="domain" description="Adenylosuccinate lyase C-terminal" evidence="2">
    <location>
        <begin position="364"/>
        <end position="443"/>
    </location>
</feature>
<proteinExistence type="predicted"/>
<dbReference type="GO" id="GO:0070626">
    <property type="term" value="F:(S)-2-(5-amino-1-(5-phospho-D-ribosyl)imidazole-4-carboxamido) succinate lyase (fumarate-forming) activity"/>
    <property type="evidence" value="ECO:0007669"/>
    <property type="project" value="TreeGrafter"/>
</dbReference>
<dbReference type="GO" id="GO:0005829">
    <property type="term" value="C:cytosol"/>
    <property type="evidence" value="ECO:0007669"/>
    <property type="project" value="TreeGrafter"/>
</dbReference>
<dbReference type="SUPFAM" id="SSF48557">
    <property type="entry name" value="L-aspartase-like"/>
    <property type="match status" value="1"/>
</dbReference>
<dbReference type="Pfam" id="PF00206">
    <property type="entry name" value="Lyase_1"/>
    <property type="match status" value="1"/>
</dbReference>
<dbReference type="GO" id="GO:0006189">
    <property type="term" value="P:'de novo' IMP biosynthetic process"/>
    <property type="evidence" value="ECO:0007669"/>
    <property type="project" value="UniProtKB-UniPathway"/>
</dbReference>
<dbReference type="InterPro" id="IPR000362">
    <property type="entry name" value="Fumarate_lyase_fam"/>
</dbReference>
<dbReference type="InterPro" id="IPR022761">
    <property type="entry name" value="Fumarate_lyase_N"/>
</dbReference>
<dbReference type="GO" id="GO:0004018">
    <property type="term" value="F:N6-(1,2-dicarboxyethyl)AMP AMP-lyase (fumarate-forming) activity"/>
    <property type="evidence" value="ECO:0007669"/>
    <property type="project" value="InterPro"/>
</dbReference>
<dbReference type="InterPro" id="IPR008948">
    <property type="entry name" value="L-Aspartase-like"/>
</dbReference>
<dbReference type="InterPro" id="IPR019468">
    <property type="entry name" value="AdenyloSucc_lyase_C"/>
</dbReference>